<reference evidence="3 4" key="1">
    <citation type="submission" date="2011-02" db="EMBL/GenBank/DDBJ databases">
        <title>The Genome Sequence of Sphaeroforma arctica JP610.</title>
        <authorList>
            <consortium name="The Broad Institute Genome Sequencing Platform"/>
            <person name="Russ C."/>
            <person name="Cuomo C."/>
            <person name="Young S.K."/>
            <person name="Zeng Q."/>
            <person name="Gargeya S."/>
            <person name="Alvarado L."/>
            <person name="Berlin A."/>
            <person name="Chapman S.B."/>
            <person name="Chen Z."/>
            <person name="Freedman E."/>
            <person name="Gellesch M."/>
            <person name="Goldberg J."/>
            <person name="Griggs A."/>
            <person name="Gujja S."/>
            <person name="Heilman E."/>
            <person name="Heiman D."/>
            <person name="Howarth C."/>
            <person name="Mehta T."/>
            <person name="Neiman D."/>
            <person name="Pearson M."/>
            <person name="Roberts A."/>
            <person name="Saif S."/>
            <person name="Shea T."/>
            <person name="Shenoy N."/>
            <person name="Sisk P."/>
            <person name="Stolte C."/>
            <person name="Sykes S."/>
            <person name="White J."/>
            <person name="Yandava C."/>
            <person name="Burger G."/>
            <person name="Gray M.W."/>
            <person name="Holland P.W.H."/>
            <person name="King N."/>
            <person name="Lang F.B.F."/>
            <person name="Roger A.J."/>
            <person name="Ruiz-Trillo I."/>
            <person name="Haas B."/>
            <person name="Nusbaum C."/>
            <person name="Birren B."/>
        </authorList>
    </citation>
    <scope>NUCLEOTIDE SEQUENCE [LARGE SCALE GENOMIC DNA]</scope>
    <source>
        <strain evidence="3 4">JP610</strain>
    </source>
</reference>
<dbReference type="Gene3D" id="1.50.10.20">
    <property type="match status" value="1"/>
</dbReference>
<protein>
    <recommendedName>
        <fullName evidence="2">Prenyltransferase alpha-alpha toroid domain-containing protein</fullName>
    </recommendedName>
</protein>
<feature type="non-terminal residue" evidence="3">
    <location>
        <position position="47"/>
    </location>
</feature>
<dbReference type="Pfam" id="PF00432">
    <property type="entry name" value="Prenyltrans"/>
    <property type="match status" value="1"/>
</dbReference>
<sequence length="47" mass="4933">MAFRQLQGYDYGIGQGPGQEGHGGSTFCGVAALSLMDRLGDMSPAQR</sequence>
<evidence type="ECO:0000313" key="4">
    <source>
        <dbReference type="Proteomes" id="UP000054560"/>
    </source>
</evidence>
<dbReference type="Proteomes" id="UP000054560">
    <property type="component" value="Unassembled WGS sequence"/>
</dbReference>
<dbReference type="SUPFAM" id="SSF48239">
    <property type="entry name" value="Terpenoid cyclases/Protein prenyltransferases"/>
    <property type="match status" value="1"/>
</dbReference>
<keyword evidence="4" id="KW-1185">Reference proteome</keyword>
<evidence type="ECO:0000259" key="2">
    <source>
        <dbReference type="Pfam" id="PF00432"/>
    </source>
</evidence>
<dbReference type="InterPro" id="IPR001330">
    <property type="entry name" value="Prenyltrans"/>
</dbReference>
<dbReference type="AlphaFoldDB" id="A0A0L0EYJ3"/>
<proteinExistence type="predicted"/>
<accession>A0A0L0EYJ3</accession>
<dbReference type="RefSeq" id="XP_014143356.1">
    <property type="nucleotide sequence ID" value="XM_014287881.1"/>
</dbReference>
<dbReference type="GO" id="GO:0003824">
    <property type="term" value="F:catalytic activity"/>
    <property type="evidence" value="ECO:0007669"/>
    <property type="project" value="InterPro"/>
</dbReference>
<dbReference type="GeneID" id="25918540"/>
<organism evidence="3 4">
    <name type="scientific">Sphaeroforma arctica JP610</name>
    <dbReference type="NCBI Taxonomy" id="667725"/>
    <lineage>
        <taxon>Eukaryota</taxon>
        <taxon>Ichthyosporea</taxon>
        <taxon>Ichthyophonida</taxon>
        <taxon>Sphaeroforma</taxon>
    </lineage>
</organism>
<gene>
    <name evidence="3" type="ORF">SARC_18036</name>
</gene>
<evidence type="ECO:0000256" key="1">
    <source>
        <dbReference type="ARBA" id="ARBA00022737"/>
    </source>
</evidence>
<evidence type="ECO:0000313" key="3">
    <source>
        <dbReference type="EMBL" id="KNC69454.1"/>
    </source>
</evidence>
<dbReference type="EMBL" id="KQ254897">
    <property type="protein sequence ID" value="KNC69454.1"/>
    <property type="molecule type" value="Genomic_DNA"/>
</dbReference>
<keyword evidence="1" id="KW-0677">Repeat</keyword>
<feature type="domain" description="Prenyltransferase alpha-alpha toroid" evidence="2">
    <location>
        <begin position="4"/>
        <end position="40"/>
    </location>
</feature>
<name>A0A0L0EYJ3_9EUKA</name>
<dbReference type="InterPro" id="IPR008930">
    <property type="entry name" value="Terpenoid_cyclase/PrenylTrfase"/>
</dbReference>